<proteinExistence type="predicted"/>
<dbReference type="AlphaFoldDB" id="A0A1G8NZN0"/>
<sequence>MTRITAQRKPRGGKGDWIADRVLRALIRLALRLPLRTRLRLMGWTVARVIAPLAGYRARAMENLAHVWPDMPEPERRRIADAVADNAGRTMIENYDVPGLLARMQDAPITGAGLPEIEAARAEGRPVLFVTGHFGNFEAPRAALVARGWRIGGLYRPMANPFFNSHYAANMHALSDPVFEQGRRGTMGLLRHIRDGGMGVLLFDVYDSAGVTLDFMGQPAPTLTSAAEIAVKTGALFVPFFGIRQADGLSFEVVFEAPVPHGPPVEMMAEVTRRLEARIAAHPGQWFWIHRRWKPKRQRKRAARAAAERG</sequence>
<evidence type="ECO:0000256" key="2">
    <source>
        <dbReference type="ARBA" id="ARBA00022475"/>
    </source>
</evidence>
<dbReference type="GO" id="GO:0005886">
    <property type="term" value="C:plasma membrane"/>
    <property type="evidence" value="ECO:0007669"/>
    <property type="project" value="UniProtKB-SubCell"/>
</dbReference>
<dbReference type="GO" id="GO:0009247">
    <property type="term" value="P:glycolipid biosynthetic process"/>
    <property type="evidence" value="ECO:0007669"/>
    <property type="project" value="UniProtKB-ARBA"/>
</dbReference>
<evidence type="ECO:0000256" key="5">
    <source>
        <dbReference type="ARBA" id="ARBA00023136"/>
    </source>
</evidence>
<comment type="subcellular location">
    <subcellularLocation>
        <location evidence="1">Cell inner membrane</location>
    </subcellularLocation>
</comment>
<keyword evidence="2" id="KW-1003">Cell membrane</keyword>
<keyword evidence="6" id="KW-0012">Acyltransferase</keyword>
<evidence type="ECO:0000256" key="3">
    <source>
        <dbReference type="ARBA" id="ARBA00022519"/>
    </source>
</evidence>
<dbReference type="PANTHER" id="PTHR30606:SF10">
    <property type="entry name" value="PHOSPHATIDYLINOSITOL MANNOSIDE ACYLTRANSFERASE"/>
    <property type="match status" value="1"/>
</dbReference>
<evidence type="ECO:0000256" key="1">
    <source>
        <dbReference type="ARBA" id="ARBA00004533"/>
    </source>
</evidence>
<gene>
    <name evidence="7" type="ORF">SAMN04487993_101187</name>
</gene>
<evidence type="ECO:0000313" key="7">
    <source>
        <dbReference type="EMBL" id="SDI85704.1"/>
    </source>
</evidence>
<dbReference type="InterPro" id="IPR004960">
    <property type="entry name" value="LipA_acyltrans"/>
</dbReference>
<dbReference type="EMBL" id="FNEJ01000011">
    <property type="protein sequence ID" value="SDI85704.1"/>
    <property type="molecule type" value="Genomic_DNA"/>
</dbReference>
<dbReference type="Proteomes" id="UP000199093">
    <property type="component" value="Unassembled WGS sequence"/>
</dbReference>
<accession>A0A1G8NZN0</accession>
<organism evidence="7 8">
    <name type="scientific">Salipiger marinus</name>
    <dbReference type="NCBI Taxonomy" id="555512"/>
    <lineage>
        <taxon>Bacteria</taxon>
        <taxon>Pseudomonadati</taxon>
        <taxon>Pseudomonadota</taxon>
        <taxon>Alphaproteobacteria</taxon>
        <taxon>Rhodobacterales</taxon>
        <taxon>Roseobacteraceae</taxon>
        <taxon>Salipiger</taxon>
    </lineage>
</organism>
<keyword evidence="8" id="KW-1185">Reference proteome</keyword>
<dbReference type="PANTHER" id="PTHR30606">
    <property type="entry name" value="LIPID A BIOSYNTHESIS LAUROYL ACYLTRANSFERASE"/>
    <property type="match status" value="1"/>
</dbReference>
<reference evidence="7 8" key="1">
    <citation type="submission" date="2016-10" db="EMBL/GenBank/DDBJ databases">
        <authorList>
            <person name="de Groot N.N."/>
        </authorList>
    </citation>
    <scope>NUCLEOTIDE SEQUENCE [LARGE SCALE GENOMIC DNA]</scope>
    <source>
        <strain evidence="7 8">DSM 26424</strain>
    </source>
</reference>
<evidence type="ECO:0000256" key="4">
    <source>
        <dbReference type="ARBA" id="ARBA00022679"/>
    </source>
</evidence>
<dbReference type="GO" id="GO:0016746">
    <property type="term" value="F:acyltransferase activity"/>
    <property type="evidence" value="ECO:0007669"/>
    <property type="project" value="UniProtKB-KW"/>
</dbReference>
<name>A0A1G8NZN0_9RHOB</name>
<dbReference type="CDD" id="cd07984">
    <property type="entry name" value="LPLAT_LABLAT-like"/>
    <property type="match status" value="1"/>
</dbReference>
<keyword evidence="5" id="KW-0472">Membrane</keyword>
<dbReference type="RefSeq" id="WP_165616821.1">
    <property type="nucleotide sequence ID" value="NZ_FNEJ01000011.1"/>
</dbReference>
<evidence type="ECO:0000313" key="8">
    <source>
        <dbReference type="Proteomes" id="UP000199093"/>
    </source>
</evidence>
<evidence type="ECO:0000256" key="6">
    <source>
        <dbReference type="ARBA" id="ARBA00023315"/>
    </source>
</evidence>
<dbReference type="STRING" id="555512.SAMN04487993_101187"/>
<keyword evidence="3" id="KW-0997">Cell inner membrane</keyword>
<protein>
    <submittedName>
        <fullName evidence="7">KDO2-lipid IV(A) lauroyltransferase</fullName>
    </submittedName>
</protein>
<keyword evidence="4 7" id="KW-0808">Transferase</keyword>
<dbReference type="Pfam" id="PF03279">
    <property type="entry name" value="Lip_A_acyltrans"/>
    <property type="match status" value="1"/>
</dbReference>